<dbReference type="AlphaFoldDB" id="B8EPR9"/>
<accession>B8EPR9</accession>
<dbReference type="EMBL" id="CP001280">
    <property type="protein sequence ID" value="ACK50923.1"/>
    <property type="molecule type" value="Genomic_DNA"/>
</dbReference>
<dbReference type="RefSeq" id="WP_012590993.1">
    <property type="nucleotide sequence ID" value="NC_011666.1"/>
</dbReference>
<keyword evidence="1" id="KW-0805">Transcription regulation</keyword>
<dbReference type="SUPFAM" id="SSF48498">
    <property type="entry name" value="Tetracyclin repressor-like, C-terminal domain"/>
    <property type="match status" value="1"/>
</dbReference>
<dbReference type="OrthoDB" id="9811084at2"/>
<evidence type="ECO:0000256" key="2">
    <source>
        <dbReference type="ARBA" id="ARBA00023125"/>
    </source>
</evidence>
<dbReference type="Gene3D" id="1.10.357.10">
    <property type="entry name" value="Tetracycline Repressor, domain 2"/>
    <property type="match status" value="1"/>
</dbReference>
<dbReference type="PANTHER" id="PTHR47506:SF6">
    <property type="entry name" value="HTH-TYPE TRANSCRIPTIONAL REPRESSOR NEMR"/>
    <property type="match status" value="1"/>
</dbReference>
<dbReference type="GO" id="GO:0003677">
    <property type="term" value="F:DNA binding"/>
    <property type="evidence" value="ECO:0007669"/>
    <property type="project" value="UniProtKB-UniRule"/>
</dbReference>
<evidence type="ECO:0000259" key="5">
    <source>
        <dbReference type="PROSITE" id="PS50977"/>
    </source>
</evidence>
<evidence type="ECO:0000256" key="1">
    <source>
        <dbReference type="ARBA" id="ARBA00023015"/>
    </source>
</evidence>
<dbReference type="InterPro" id="IPR001647">
    <property type="entry name" value="HTH_TetR"/>
</dbReference>
<keyword evidence="2 4" id="KW-0238">DNA-binding</keyword>
<evidence type="ECO:0000256" key="3">
    <source>
        <dbReference type="ARBA" id="ARBA00023163"/>
    </source>
</evidence>
<dbReference type="InterPro" id="IPR009057">
    <property type="entry name" value="Homeodomain-like_sf"/>
</dbReference>
<dbReference type="PROSITE" id="PS50977">
    <property type="entry name" value="HTH_TETR_2"/>
    <property type="match status" value="1"/>
</dbReference>
<feature type="DNA-binding region" description="H-T-H motif" evidence="4">
    <location>
        <begin position="27"/>
        <end position="46"/>
    </location>
</feature>
<dbReference type="HOGENOM" id="CLU_069356_28_1_5"/>
<proteinExistence type="predicted"/>
<dbReference type="Proteomes" id="UP000002257">
    <property type="component" value="Chromosome"/>
</dbReference>
<evidence type="ECO:0000313" key="7">
    <source>
        <dbReference type="Proteomes" id="UP000002257"/>
    </source>
</evidence>
<dbReference type="Pfam" id="PF00440">
    <property type="entry name" value="TetR_N"/>
    <property type="match status" value="1"/>
</dbReference>
<evidence type="ECO:0000256" key="4">
    <source>
        <dbReference type="PROSITE-ProRule" id="PRU00335"/>
    </source>
</evidence>
<evidence type="ECO:0000313" key="6">
    <source>
        <dbReference type="EMBL" id="ACK50923.1"/>
    </source>
</evidence>
<organism evidence="6 7">
    <name type="scientific">Methylocella silvestris (strain DSM 15510 / CIP 108128 / LMG 27833 / NCIMB 13906 / BL2)</name>
    <dbReference type="NCBI Taxonomy" id="395965"/>
    <lineage>
        <taxon>Bacteria</taxon>
        <taxon>Pseudomonadati</taxon>
        <taxon>Pseudomonadota</taxon>
        <taxon>Alphaproteobacteria</taxon>
        <taxon>Hyphomicrobiales</taxon>
        <taxon>Beijerinckiaceae</taxon>
        <taxon>Methylocella</taxon>
    </lineage>
</organism>
<dbReference type="InterPro" id="IPR036271">
    <property type="entry name" value="Tet_transcr_reg_TetR-rel_C_sf"/>
</dbReference>
<keyword evidence="7" id="KW-1185">Reference proteome</keyword>
<dbReference type="Pfam" id="PF16925">
    <property type="entry name" value="TetR_C_13"/>
    <property type="match status" value="1"/>
</dbReference>
<dbReference type="KEGG" id="msl:Msil_1980"/>
<dbReference type="PANTHER" id="PTHR47506">
    <property type="entry name" value="TRANSCRIPTIONAL REGULATORY PROTEIN"/>
    <property type="match status" value="1"/>
</dbReference>
<protein>
    <submittedName>
        <fullName evidence="6">Transcriptional regulator, TetR family</fullName>
    </submittedName>
</protein>
<dbReference type="SUPFAM" id="SSF46689">
    <property type="entry name" value="Homeodomain-like"/>
    <property type="match status" value="1"/>
</dbReference>
<sequence>MGRHSLRERFIESGVMTLHQRGFFGVGVREICAEANAPQGSFINHFGSKEAFAVAVLDRYFERTEAIIAATLGDDTRTAMDRLTAYFDVITDALAGAGWRHGCMISNMSLEAAEHSDLIRGRLEQIFASLTQHFSAGIRAAQAAGSVRADLDPDELADVLLSSWHGAMLRMKVERSSKAIDRFKRVMLSTLLIPPASEPAPNPGHA</sequence>
<keyword evidence="3" id="KW-0804">Transcription</keyword>
<gene>
    <name evidence="6" type="ordered locus">Msil_1980</name>
</gene>
<name>B8EPR9_METSB</name>
<dbReference type="InterPro" id="IPR011075">
    <property type="entry name" value="TetR_C"/>
</dbReference>
<reference evidence="6 7" key="1">
    <citation type="journal article" date="2010" name="J. Bacteriol.">
        <title>Complete genome sequence of the aerobic facultative methanotroph Methylocella silvestris BL2.</title>
        <authorList>
            <person name="Chen Y."/>
            <person name="Crombie A."/>
            <person name="Rahman M.T."/>
            <person name="Dedysh S.N."/>
            <person name="Liesack W."/>
            <person name="Stott M.B."/>
            <person name="Alam M."/>
            <person name="Theisen A.R."/>
            <person name="Murrell J.C."/>
            <person name="Dunfield P.F."/>
        </authorList>
    </citation>
    <scope>NUCLEOTIDE SEQUENCE [LARGE SCALE GENOMIC DNA]</scope>
    <source>
        <strain evidence="7">DSM 15510 / CIP 108128 / LMG 27833 / NCIMB 13906 / BL2</strain>
    </source>
</reference>
<dbReference type="eggNOG" id="COG1309">
    <property type="taxonomic scope" value="Bacteria"/>
</dbReference>
<feature type="domain" description="HTH tetR-type" evidence="5">
    <location>
        <begin position="4"/>
        <end position="64"/>
    </location>
</feature>